<dbReference type="Proteomes" id="UP000298714">
    <property type="component" value="Chromosome"/>
</dbReference>
<evidence type="ECO:0000256" key="1">
    <source>
        <dbReference type="SAM" id="MobiDB-lite"/>
    </source>
</evidence>
<evidence type="ECO:0000313" key="2">
    <source>
        <dbReference type="EMBL" id="QCI78734.1"/>
    </source>
</evidence>
<evidence type="ECO:0008006" key="4">
    <source>
        <dbReference type="Google" id="ProtNLM"/>
    </source>
</evidence>
<dbReference type="AlphaFoldDB" id="A0A4D7BZ00"/>
<dbReference type="EMBL" id="CP039704">
    <property type="protein sequence ID" value="QCI78734.1"/>
    <property type="molecule type" value="Genomic_DNA"/>
</dbReference>
<protein>
    <recommendedName>
        <fullName evidence="4">Response regulatory domain-containing protein</fullName>
    </recommendedName>
</protein>
<organism evidence="2 3">
    <name type="scientific">Hankyongella ginsenosidimutans</name>
    <dbReference type="NCBI Taxonomy" id="1763828"/>
    <lineage>
        <taxon>Bacteria</taxon>
        <taxon>Pseudomonadati</taxon>
        <taxon>Pseudomonadota</taxon>
        <taxon>Alphaproteobacteria</taxon>
        <taxon>Sphingomonadales</taxon>
        <taxon>Sphingomonadaceae</taxon>
        <taxon>Hankyongella</taxon>
    </lineage>
</organism>
<dbReference type="InterPro" id="IPR011006">
    <property type="entry name" value="CheY-like_superfamily"/>
</dbReference>
<reference evidence="3" key="1">
    <citation type="submission" date="2019-04" db="EMBL/GenBank/DDBJ databases">
        <title>Complete genome sequence of Sphingomonas sp. W1-2-3.</title>
        <authorList>
            <person name="Im W.T."/>
        </authorList>
    </citation>
    <scope>NUCLEOTIDE SEQUENCE [LARGE SCALE GENOMIC DNA]</scope>
    <source>
        <strain evidence="3">W1-2-3</strain>
    </source>
</reference>
<dbReference type="KEGG" id="hgn:E6W36_01110"/>
<accession>A0A4D7BZ00</accession>
<evidence type="ECO:0000313" key="3">
    <source>
        <dbReference type="Proteomes" id="UP000298714"/>
    </source>
</evidence>
<name>A0A4D7BZ00_9SPHN</name>
<gene>
    <name evidence="2" type="ORF">E6W36_01110</name>
</gene>
<feature type="region of interest" description="Disordered" evidence="1">
    <location>
        <begin position="1"/>
        <end position="20"/>
    </location>
</feature>
<keyword evidence="3" id="KW-1185">Reference proteome</keyword>
<dbReference type="Gene3D" id="3.40.50.2300">
    <property type="match status" value="1"/>
</dbReference>
<dbReference type="SUPFAM" id="SSF52172">
    <property type="entry name" value="CheY-like"/>
    <property type="match status" value="1"/>
</dbReference>
<proteinExistence type="predicted"/>
<dbReference type="RefSeq" id="WP_222873496.1">
    <property type="nucleotide sequence ID" value="NZ_CP039704.1"/>
</dbReference>
<sequence>MDGSAVACKNARRGARTTEGHPLLTPDASALIAGSRAAALCRQIAALGVSAQYQANFNDIAATLRRSHARVLVLDARDDPAGALDALYKIRTLEGERDLVSIIVLRQGDHDSLSHALESGITHFLLAPVRPIELAQSIRAARAVSHRLLAARTARALSVAQAVDQELPRWALDAERGLVGLSGDLQNIMTTEAGRGWSVRGILRNTPAEERRVLLRKIRMLFAEGGSTTATHTLTVGNRRLALAHHISAQRDASGRVRTLLATVEDRDAATSREQLHAHFDPLRAWPRKAMRAPGCGSISRTHRRKIMP</sequence>